<sequence length="153" mass="17182">MPTGVIRNSHPRLLRRRPTRPAGKKPDPSHETAPNKKPSKLYERRSSLKNFRNSPLVPRFTNAAGFSGSPRNSNPLEILSLSLLDFPSRALSPVVCARCHSLRNFRKVKDQTVENLLPDFDHTVGRRLNSVTCTQSMSILELGKRGNQGIFLI</sequence>
<gene>
    <name evidence="1" type="ORF">L1987_04508</name>
</gene>
<dbReference type="Proteomes" id="UP001056120">
    <property type="component" value="Linkage Group LG02"/>
</dbReference>
<reference evidence="2" key="1">
    <citation type="journal article" date="2022" name="Mol. Ecol. Resour.">
        <title>The genomes of chicory, endive, great burdock and yacon provide insights into Asteraceae palaeo-polyploidization history and plant inulin production.</title>
        <authorList>
            <person name="Fan W."/>
            <person name="Wang S."/>
            <person name="Wang H."/>
            <person name="Wang A."/>
            <person name="Jiang F."/>
            <person name="Liu H."/>
            <person name="Zhao H."/>
            <person name="Xu D."/>
            <person name="Zhang Y."/>
        </authorList>
    </citation>
    <scope>NUCLEOTIDE SEQUENCE [LARGE SCALE GENOMIC DNA]</scope>
    <source>
        <strain evidence="2">cv. Yunnan</strain>
    </source>
</reference>
<evidence type="ECO:0000313" key="1">
    <source>
        <dbReference type="EMBL" id="KAI3823082.1"/>
    </source>
</evidence>
<evidence type="ECO:0000313" key="2">
    <source>
        <dbReference type="Proteomes" id="UP001056120"/>
    </source>
</evidence>
<protein>
    <submittedName>
        <fullName evidence="1">Uncharacterized protein</fullName>
    </submittedName>
</protein>
<accession>A0ACB9JSY6</accession>
<reference evidence="1 2" key="2">
    <citation type="journal article" date="2022" name="Mol. Ecol. Resour.">
        <title>The genomes of chicory, endive, great burdock and yacon provide insights into Asteraceae paleo-polyploidization history and plant inulin production.</title>
        <authorList>
            <person name="Fan W."/>
            <person name="Wang S."/>
            <person name="Wang H."/>
            <person name="Wang A."/>
            <person name="Jiang F."/>
            <person name="Liu H."/>
            <person name="Zhao H."/>
            <person name="Xu D."/>
            <person name="Zhang Y."/>
        </authorList>
    </citation>
    <scope>NUCLEOTIDE SEQUENCE [LARGE SCALE GENOMIC DNA]</scope>
    <source>
        <strain evidence="2">cv. Yunnan</strain>
        <tissue evidence="1">Leaves</tissue>
    </source>
</reference>
<dbReference type="EMBL" id="CM042019">
    <property type="protein sequence ID" value="KAI3823082.1"/>
    <property type="molecule type" value="Genomic_DNA"/>
</dbReference>
<comment type="caution">
    <text evidence="1">The sequence shown here is derived from an EMBL/GenBank/DDBJ whole genome shotgun (WGS) entry which is preliminary data.</text>
</comment>
<name>A0ACB9JSY6_9ASTR</name>
<proteinExistence type="predicted"/>
<organism evidence="1 2">
    <name type="scientific">Smallanthus sonchifolius</name>
    <dbReference type="NCBI Taxonomy" id="185202"/>
    <lineage>
        <taxon>Eukaryota</taxon>
        <taxon>Viridiplantae</taxon>
        <taxon>Streptophyta</taxon>
        <taxon>Embryophyta</taxon>
        <taxon>Tracheophyta</taxon>
        <taxon>Spermatophyta</taxon>
        <taxon>Magnoliopsida</taxon>
        <taxon>eudicotyledons</taxon>
        <taxon>Gunneridae</taxon>
        <taxon>Pentapetalae</taxon>
        <taxon>asterids</taxon>
        <taxon>campanulids</taxon>
        <taxon>Asterales</taxon>
        <taxon>Asteraceae</taxon>
        <taxon>Asteroideae</taxon>
        <taxon>Heliantheae alliance</taxon>
        <taxon>Millerieae</taxon>
        <taxon>Smallanthus</taxon>
    </lineage>
</organism>
<keyword evidence="2" id="KW-1185">Reference proteome</keyword>